<name>A0A8H6HH81_9AGAR</name>
<dbReference type="Proteomes" id="UP000521943">
    <property type="component" value="Unassembled WGS sequence"/>
</dbReference>
<evidence type="ECO:0000313" key="2">
    <source>
        <dbReference type="Proteomes" id="UP000521943"/>
    </source>
</evidence>
<proteinExistence type="predicted"/>
<reference evidence="1 2" key="1">
    <citation type="submission" date="2020-07" db="EMBL/GenBank/DDBJ databases">
        <title>Comparative genomics of pyrophilous fungi reveals a link between fire events and developmental genes.</title>
        <authorList>
            <consortium name="DOE Joint Genome Institute"/>
            <person name="Steindorff A.S."/>
            <person name="Carver A."/>
            <person name="Calhoun S."/>
            <person name="Stillman K."/>
            <person name="Liu H."/>
            <person name="Lipzen A."/>
            <person name="Pangilinan J."/>
            <person name="Labutti K."/>
            <person name="Bruns T.D."/>
            <person name="Grigoriev I.V."/>
        </authorList>
    </citation>
    <scope>NUCLEOTIDE SEQUENCE [LARGE SCALE GENOMIC DNA]</scope>
    <source>
        <strain evidence="1 2">CBS 144469</strain>
    </source>
</reference>
<sequence>MQTAYWDELPVFLEHPENSSIRAGSTRIRDVEVLALRHQASTPDVWHAPTFTCEVDGVVSDEVILSDPFFPNGSISVLFCTNPSTGRPLPFAYRVYLDSGKVPGQVNKCIEKVFQQMWLGNVVIVRYARNNAADRVCYSHMQRHESEIVLALVGEWLDHIWRTAFGGAEA</sequence>
<evidence type="ECO:0000313" key="1">
    <source>
        <dbReference type="EMBL" id="KAF6746291.1"/>
    </source>
</evidence>
<gene>
    <name evidence="1" type="ORF">DFP72DRAFT_855551</name>
</gene>
<dbReference type="OrthoDB" id="3052191at2759"/>
<protein>
    <submittedName>
        <fullName evidence="1">Uncharacterized protein</fullName>
    </submittedName>
</protein>
<dbReference type="AlphaFoldDB" id="A0A8H6HH81"/>
<keyword evidence="2" id="KW-1185">Reference proteome</keyword>
<organism evidence="1 2">
    <name type="scientific">Ephemerocybe angulata</name>
    <dbReference type="NCBI Taxonomy" id="980116"/>
    <lineage>
        <taxon>Eukaryota</taxon>
        <taxon>Fungi</taxon>
        <taxon>Dikarya</taxon>
        <taxon>Basidiomycota</taxon>
        <taxon>Agaricomycotina</taxon>
        <taxon>Agaricomycetes</taxon>
        <taxon>Agaricomycetidae</taxon>
        <taxon>Agaricales</taxon>
        <taxon>Agaricineae</taxon>
        <taxon>Psathyrellaceae</taxon>
        <taxon>Ephemerocybe</taxon>
    </lineage>
</organism>
<comment type="caution">
    <text evidence="1">The sequence shown here is derived from an EMBL/GenBank/DDBJ whole genome shotgun (WGS) entry which is preliminary data.</text>
</comment>
<accession>A0A8H6HH81</accession>
<dbReference type="EMBL" id="JACGCI010000094">
    <property type="protein sequence ID" value="KAF6746291.1"/>
    <property type="molecule type" value="Genomic_DNA"/>
</dbReference>